<comment type="similarity">
    <text evidence="6">Belongs to the exbB/tolQ family.</text>
</comment>
<reference evidence="7 8" key="1">
    <citation type="submission" date="2014-10" db="EMBL/GenBank/DDBJ databases">
        <title>Genome sequence of Clostridium aceticum DSM 1496.</title>
        <authorList>
            <person name="Poehlein A."/>
            <person name="Schiel-Bengelsdorf B."/>
            <person name="Gottschalk G."/>
            <person name="Duerre P."/>
            <person name="Daniel R."/>
        </authorList>
    </citation>
    <scope>NUCLEOTIDE SEQUENCE [LARGE SCALE GENOMIC DNA]</scope>
    <source>
        <strain evidence="7 8">DSM 1496</strain>
    </source>
</reference>
<keyword evidence="6" id="KW-0653">Protein transport</keyword>
<keyword evidence="7" id="KW-0969">Cilium</keyword>
<dbReference type="GO" id="GO:0005886">
    <property type="term" value="C:plasma membrane"/>
    <property type="evidence" value="ECO:0007669"/>
    <property type="project" value="UniProtKB-SubCell"/>
</dbReference>
<dbReference type="GO" id="GO:0015031">
    <property type="term" value="P:protein transport"/>
    <property type="evidence" value="ECO:0007669"/>
    <property type="project" value="UniProtKB-KW"/>
</dbReference>
<name>A0A0D8I6Z5_9CLOT</name>
<evidence type="ECO:0000313" key="8">
    <source>
        <dbReference type="Proteomes" id="UP000035704"/>
    </source>
</evidence>
<gene>
    <name evidence="7" type="primary">motA1</name>
    <name evidence="7" type="ORF">CACET_c02760</name>
</gene>
<dbReference type="InterPro" id="IPR002898">
    <property type="entry name" value="MotA_ExbB_proton_chnl"/>
</dbReference>
<dbReference type="AlphaFoldDB" id="A0A0D8I6Z5"/>
<dbReference type="GO" id="GO:0006935">
    <property type="term" value="P:chemotaxis"/>
    <property type="evidence" value="ECO:0007669"/>
    <property type="project" value="InterPro"/>
</dbReference>
<comment type="subcellular location">
    <subcellularLocation>
        <location evidence="1">Cell membrane</location>
        <topology evidence="1">Multi-pass membrane protein</topology>
    </subcellularLocation>
    <subcellularLocation>
        <location evidence="6">Membrane</location>
        <topology evidence="6">Multi-pass membrane protein</topology>
    </subcellularLocation>
</comment>
<dbReference type="EMBL" id="CP009687">
    <property type="protein sequence ID" value="AKL93792.1"/>
    <property type="molecule type" value="Genomic_DNA"/>
</dbReference>
<proteinExistence type="inferred from homology"/>
<keyword evidence="2" id="KW-1003">Cell membrane</keyword>
<keyword evidence="8" id="KW-1185">Reference proteome</keyword>
<keyword evidence="7" id="KW-0282">Flagellum</keyword>
<dbReference type="KEGG" id="cace:CACET_c02760"/>
<protein>
    <submittedName>
        <fullName evidence="7">Flagellar motor protein MotA</fullName>
    </submittedName>
</protein>
<dbReference type="Pfam" id="PF01618">
    <property type="entry name" value="MotA_ExbB"/>
    <property type="match status" value="1"/>
</dbReference>
<dbReference type="STRING" id="84022.CACET_c02760"/>
<evidence type="ECO:0000256" key="3">
    <source>
        <dbReference type="ARBA" id="ARBA00022692"/>
    </source>
</evidence>
<dbReference type="RefSeq" id="WP_044826111.1">
    <property type="nucleotide sequence ID" value="NZ_CP009687.1"/>
</dbReference>
<evidence type="ECO:0000256" key="5">
    <source>
        <dbReference type="ARBA" id="ARBA00023136"/>
    </source>
</evidence>
<evidence type="ECO:0000256" key="4">
    <source>
        <dbReference type="ARBA" id="ARBA00022989"/>
    </source>
</evidence>
<dbReference type="InterPro" id="IPR047055">
    <property type="entry name" value="MotA-like"/>
</dbReference>
<dbReference type="PANTHER" id="PTHR30433">
    <property type="entry name" value="CHEMOTAXIS PROTEIN MOTA"/>
    <property type="match status" value="1"/>
</dbReference>
<evidence type="ECO:0000256" key="2">
    <source>
        <dbReference type="ARBA" id="ARBA00022475"/>
    </source>
</evidence>
<accession>A0A0D8I6Z5</accession>
<evidence type="ECO:0000313" key="7">
    <source>
        <dbReference type="EMBL" id="AKL93792.1"/>
    </source>
</evidence>
<dbReference type="Proteomes" id="UP000035704">
    <property type="component" value="Chromosome"/>
</dbReference>
<keyword evidence="5" id="KW-0472">Membrane</keyword>
<keyword evidence="3" id="KW-0812">Transmembrane</keyword>
<dbReference type="GO" id="GO:0071978">
    <property type="term" value="P:bacterial-type flagellum-dependent swarming motility"/>
    <property type="evidence" value="ECO:0007669"/>
    <property type="project" value="InterPro"/>
</dbReference>
<dbReference type="PATRIC" id="fig|84022.5.peg.2024"/>
<keyword evidence="7" id="KW-0966">Cell projection</keyword>
<evidence type="ECO:0000256" key="1">
    <source>
        <dbReference type="ARBA" id="ARBA00004651"/>
    </source>
</evidence>
<organism evidence="7 8">
    <name type="scientific">Clostridium aceticum</name>
    <dbReference type="NCBI Taxonomy" id="84022"/>
    <lineage>
        <taxon>Bacteria</taxon>
        <taxon>Bacillati</taxon>
        <taxon>Bacillota</taxon>
        <taxon>Clostridia</taxon>
        <taxon>Eubacteriales</taxon>
        <taxon>Clostridiaceae</taxon>
        <taxon>Clostridium</taxon>
    </lineage>
</organism>
<keyword evidence="6" id="KW-0813">Transport</keyword>
<keyword evidence="4" id="KW-1133">Transmembrane helix</keyword>
<evidence type="ECO:0000256" key="6">
    <source>
        <dbReference type="RuleBase" id="RU004057"/>
    </source>
</evidence>
<dbReference type="OrthoDB" id="9806929at2"/>
<sequence length="274" mass="31096">MKINFEGKNKKLIVIVVMLLIIGQSFVSSISLKLLLNTTAIQIIFAGIFISIFVSFSMTTLTDTLRMTKESFIKEINYTEDIYKVHSLAAKVKRDGLLSIQSEINIEEDTFLRDAMILLNDYKKPEVIRDILEKDIEAREANLLKAYHVFKMISHVAPSLGLIGTLVGLIGLLANMHQPYEIMNNMAAALVSTLYGSLIANFIAVPIMVRIKEYVGKNILRYAMITEGILLIAENDSARNVFDKMNVMLKEEDRLAYPGKRADERNYQLHEFKI</sequence>